<organism evidence="2 3">
    <name type="scientific">Microlunatus aurantiacus</name>
    <dbReference type="NCBI Taxonomy" id="446786"/>
    <lineage>
        <taxon>Bacteria</taxon>
        <taxon>Bacillati</taxon>
        <taxon>Actinomycetota</taxon>
        <taxon>Actinomycetes</taxon>
        <taxon>Propionibacteriales</taxon>
        <taxon>Propionibacteriaceae</taxon>
        <taxon>Microlunatus</taxon>
    </lineage>
</organism>
<feature type="compositionally biased region" description="Basic and acidic residues" evidence="1">
    <location>
        <begin position="824"/>
        <end position="833"/>
    </location>
</feature>
<dbReference type="Pfam" id="PF18934">
    <property type="entry name" value="DUF5682"/>
    <property type="match status" value="1"/>
</dbReference>
<dbReference type="InterPro" id="IPR050458">
    <property type="entry name" value="LolB"/>
</dbReference>
<proteinExistence type="predicted"/>
<protein>
    <submittedName>
        <fullName evidence="2">DUF5682 family protein</fullName>
    </submittedName>
</protein>
<dbReference type="EMBL" id="BAAAYX010000002">
    <property type="protein sequence ID" value="GAA3695936.1"/>
    <property type="molecule type" value="Genomic_DNA"/>
</dbReference>
<dbReference type="Proteomes" id="UP001500051">
    <property type="component" value="Unassembled WGS sequence"/>
</dbReference>
<dbReference type="PANTHER" id="PTHR30634">
    <property type="entry name" value="OUTER MEMBRANE LOLAB LIPOPROTEIN INSERTION APPARATUS"/>
    <property type="match status" value="1"/>
</dbReference>
<dbReference type="InterPro" id="IPR043737">
    <property type="entry name" value="DUF5682"/>
</dbReference>
<dbReference type="PANTHER" id="PTHR30634:SF14">
    <property type="match status" value="1"/>
</dbReference>
<reference evidence="3" key="1">
    <citation type="journal article" date="2019" name="Int. J. Syst. Evol. Microbiol.">
        <title>The Global Catalogue of Microorganisms (GCM) 10K type strain sequencing project: providing services to taxonomists for standard genome sequencing and annotation.</title>
        <authorList>
            <consortium name="The Broad Institute Genomics Platform"/>
            <consortium name="The Broad Institute Genome Sequencing Center for Infectious Disease"/>
            <person name="Wu L."/>
            <person name="Ma J."/>
        </authorList>
    </citation>
    <scope>NUCLEOTIDE SEQUENCE [LARGE SCALE GENOMIC DNA]</scope>
    <source>
        <strain evidence="3">JCM 16548</strain>
    </source>
</reference>
<keyword evidence="3" id="KW-1185">Reference proteome</keyword>
<feature type="region of interest" description="Disordered" evidence="1">
    <location>
        <begin position="116"/>
        <end position="168"/>
    </location>
</feature>
<dbReference type="RefSeq" id="WP_344811143.1">
    <property type="nucleotide sequence ID" value="NZ_BAAAYX010000002.1"/>
</dbReference>
<name>A0ABP7CX26_9ACTN</name>
<feature type="compositionally biased region" description="Low complexity" evidence="1">
    <location>
        <begin position="125"/>
        <end position="139"/>
    </location>
</feature>
<evidence type="ECO:0000313" key="3">
    <source>
        <dbReference type="Proteomes" id="UP001500051"/>
    </source>
</evidence>
<evidence type="ECO:0000256" key="1">
    <source>
        <dbReference type="SAM" id="MobiDB-lite"/>
    </source>
</evidence>
<comment type="caution">
    <text evidence="2">The sequence shown here is derived from an EMBL/GenBank/DDBJ whole genome shotgun (WGS) entry which is preliminary data.</text>
</comment>
<gene>
    <name evidence="2" type="ORF">GCM10022204_09780</name>
</gene>
<evidence type="ECO:0000313" key="2">
    <source>
        <dbReference type="EMBL" id="GAA3695936.1"/>
    </source>
</evidence>
<sequence length="856" mass="91222">MAGSGGTAEPVEVAVLGIRHHGPGSARSLLGALTAFEPDQVLIEGPADADPLVGWAASPSMHPPVAILAYAPLEPRRAAFWPFATFSPEWQALTWSLAHEVPVGFCDLPAAHTLAPDAVDPPSPDLLSPDLLSPDLLNPDPVPPEGAEQPASEEADRPGAGAARQPRRVVRRDPLGALAAAAGYDDAERWWDDVVESRRDSPSPFPALLEAMAELRIALPETDPVEARSEARREAYMRKTIRAAVKTGRRRIAVVCGAWHAPVLTWPLPPATADNATLRGLPKTRITTTWVPWTHQRLSAASGYGAGIASPGWYHHLWSAPDQPVARWLTAVAGALRARDLPVSSAAVIEAVRLSETLAGLRNRPLAGLTEVNDATLAVLCDGDQTALRFVTDELVVGQATGHVDPGVPTVPLEADLLATCRRLRLKREAGVKLHDLDLRKPLDHQRSVLFHRLRVLDLGWAAPAESAVESRGTFRETWQSAWRPELALAVIEAAVWGTTVLTAATARLADTTDSGSLVELTAAVERALLAELPEGLDRLLTTLAQRAALDADVLHLMEALPALARAHRYGDVRGTDTTALAAVADTLVVRICAGLTPAVTGLDAESARQMRQRMDRVHHAIGLLGADRASDEPSRAGAPTPRAGVDRRDDWFAVLAGLLDRSDVPTEVAGRVVRVLFDAGRIADGPQRVHRALSYGTAAADKAAWVDGFFADGALLLIHDVELRGLVDSWVAGLTDAEFTDVLPLVRRTFSTFSPPERRLIGERLAAARSGREIRAAELSYDLVLAGPALALVDRLLGAGRPAAEGVLEDARGGVDVESASDSARRCAHEGDTPASGSGRAAFDASADPHPESDR</sequence>
<accession>A0ABP7CX26</accession>
<feature type="region of interest" description="Disordered" evidence="1">
    <location>
        <begin position="813"/>
        <end position="856"/>
    </location>
</feature>